<evidence type="ECO:0000313" key="9">
    <source>
        <dbReference type="EMBL" id="CCD22429.1"/>
    </source>
</evidence>
<dbReference type="Gene3D" id="1.20.5.170">
    <property type="match status" value="1"/>
</dbReference>
<feature type="compositionally biased region" description="Low complexity" evidence="7">
    <location>
        <begin position="231"/>
        <end position="246"/>
    </location>
</feature>
<feature type="compositionally biased region" description="Low complexity" evidence="7">
    <location>
        <begin position="505"/>
        <end position="572"/>
    </location>
</feature>
<feature type="compositionally biased region" description="Gly residues" evidence="7">
    <location>
        <begin position="73"/>
        <end position="82"/>
    </location>
</feature>
<dbReference type="SUPFAM" id="SSF57959">
    <property type="entry name" value="Leucine zipper domain"/>
    <property type="match status" value="1"/>
</dbReference>
<dbReference type="Proteomes" id="UP000000689">
    <property type="component" value="Chromosome 1"/>
</dbReference>
<dbReference type="STRING" id="1071378.G0W3P1"/>
<evidence type="ECO:0000256" key="3">
    <source>
        <dbReference type="ARBA" id="ARBA00023015"/>
    </source>
</evidence>
<feature type="region of interest" description="Disordered" evidence="7">
    <location>
        <begin position="795"/>
        <end position="827"/>
    </location>
</feature>
<name>G0W3P1_NAUDC</name>
<evidence type="ECO:0000256" key="7">
    <source>
        <dbReference type="SAM" id="MobiDB-lite"/>
    </source>
</evidence>
<feature type="region of interest" description="Disordered" evidence="7">
    <location>
        <begin position="1"/>
        <end position="106"/>
    </location>
</feature>
<dbReference type="PROSITE" id="PS50217">
    <property type="entry name" value="BZIP"/>
    <property type="match status" value="1"/>
</dbReference>
<proteinExistence type="inferred from homology"/>
<dbReference type="PROSITE" id="PS00036">
    <property type="entry name" value="BZIP_BASIC"/>
    <property type="match status" value="1"/>
</dbReference>
<evidence type="ECO:0000259" key="8">
    <source>
        <dbReference type="PROSITE" id="PS50217"/>
    </source>
</evidence>
<dbReference type="GO" id="GO:0001228">
    <property type="term" value="F:DNA-binding transcription activator activity, RNA polymerase II-specific"/>
    <property type="evidence" value="ECO:0007669"/>
    <property type="project" value="UniProtKB-ARBA"/>
</dbReference>
<evidence type="ECO:0000256" key="4">
    <source>
        <dbReference type="ARBA" id="ARBA00023125"/>
    </source>
</evidence>
<dbReference type="InterPro" id="IPR004827">
    <property type="entry name" value="bZIP"/>
</dbReference>
<feature type="region of interest" description="Disordered" evidence="7">
    <location>
        <begin position="505"/>
        <end position="604"/>
    </location>
</feature>
<feature type="region of interest" description="Disordered" evidence="7">
    <location>
        <begin position="164"/>
        <end position="184"/>
    </location>
</feature>
<feature type="compositionally biased region" description="Low complexity" evidence="7">
    <location>
        <begin position="368"/>
        <end position="380"/>
    </location>
</feature>
<feature type="compositionally biased region" description="Low complexity" evidence="7">
    <location>
        <begin position="83"/>
        <end position="106"/>
    </location>
</feature>
<feature type="compositionally biased region" description="Low complexity" evidence="7">
    <location>
        <begin position="16"/>
        <end position="29"/>
    </location>
</feature>
<evidence type="ECO:0000256" key="1">
    <source>
        <dbReference type="ARBA" id="ARBA00004123"/>
    </source>
</evidence>
<evidence type="ECO:0000313" key="10">
    <source>
        <dbReference type="Proteomes" id="UP000000689"/>
    </source>
</evidence>
<keyword evidence="6" id="KW-0539">Nucleus</keyword>
<dbReference type="GO" id="GO:0005634">
    <property type="term" value="C:nucleus"/>
    <property type="evidence" value="ECO:0007669"/>
    <property type="project" value="UniProtKB-SubCell"/>
</dbReference>
<accession>G0W3P1</accession>
<dbReference type="RefSeq" id="XP_003667672.1">
    <property type="nucleotide sequence ID" value="XM_003667624.1"/>
</dbReference>
<dbReference type="GO" id="GO:0043565">
    <property type="term" value="F:sequence-specific DNA binding"/>
    <property type="evidence" value="ECO:0007669"/>
    <property type="project" value="UniProtKB-ARBA"/>
</dbReference>
<evidence type="ECO:0000256" key="5">
    <source>
        <dbReference type="ARBA" id="ARBA00023163"/>
    </source>
</evidence>
<feature type="compositionally biased region" description="Low complexity" evidence="7">
    <location>
        <begin position="407"/>
        <end position="419"/>
    </location>
</feature>
<sequence length="849" mass="94835">MYRTQEYSYRLPQGSDNNIHNNNDNPYNDQRLSKSDLNSHGNSHAQVPHPNNINTNSNNNNINMESFNPNPLGRGGGGGGAGNINSTGNNSNHNNNRNYNNNTNATNNIPVQELELTAGPNQLKLEDDTQFFGELLMNSGVLNDSGPKLASHAHLNALSSQNAMNAQTSSSNNNNNNNGNIPTAQIAPDRYLEQMNNNNEKVNNNNSNNIQINHDNGISDGNPNPNPNPNPNVNASANANANIDPNVNGKQLFPGDPLQFPNNIPAANRQLYLMNMFNNRHVINDSTIQETLSPYFQPYGVDVAHLPMTNPPIFQTAFPLLNDEPIRRRRISISNGQISQLGDDIETVEGLYNSQPPPLPQKYDPNHHNLNPNHNQHPMNTTNIGHQRMRQQQQRQQQHIPPPPPQHTMYQQQQQQQQRDNNDPRYSDNNNNNNSNNSSRTLKPGLERKQSYQMMNEQQNNEKLTSNSTSAPTSNRIITDSTLSLRNSDAGIIPMTKMVVPLQSTTKWNNNNGTTTVTPQSMPSGTTSTNSNSSPQYPSYGIPTTNTAVTTTQQQQQQQNPLNNNTNINNTKQRPRSSRLRNSYSLSPATQNSPPPTTSNPDFLKKEESYDDVISHNNINNNNKRANINGQDYIDISDNNNNHQESNSRYGSMSMDINMTNMPNNNNNNNGNMKIYMHGNDNDPIPGTTAWKKARLLERNRIAASKCRQRKKIAQLQLQKDFDKLTKENSIMKRKLNYYEKLVSKFKKFSEAHLLKCGDSNKESLKIIEEMLMIDSGINKVDDNTGLVVALKDNKEDSTNSNSSSADDNDIDGRTNNLSTGSSSPNNTVIDGTKIVCDIHSDENQNHIL</sequence>
<comment type="subcellular location">
    <subcellularLocation>
        <location evidence="1">Nucleus</location>
    </subcellularLocation>
</comment>
<feature type="compositionally biased region" description="Low complexity" evidence="7">
    <location>
        <begin position="164"/>
        <end position="180"/>
    </location>
</feature>
<dbReference type="SMART" id="SM00338">
    <property type="entry name" value="BRLZ"/>
    <property type="match status" value="1"/>
</dbReference>
<dbReference type="HOGENOM" id="CLU_335883_0_0_1"/>
<evidence type="ECO:0000256" key="2">
    <source>
        <dbReference type="ARBA" id="ARBA00007163"/>
    </source>
</evidence>
<feature type="region of interest" description="Disordered" evidence="7">
    <location>
        <begin position="456"/>
        <end position="479"/>
    </location>
</feature>
<dbReference type="EMBL" id="HE580267">
    <property type="protein sequence ID" value="CCD22429.1"/>
    <property type="molecule type" value="Genomic_DNA"/>
</dbReference>
<dbReference type="eggNOG" id="KOG1414">
    <property type="taxonomic scope" value="Eukaryota"/>
</dbReference>
<feature type="domain" description="BZIP" evidence="8">
    <location>
        <begin position="692"/>
        <end position="753"/>
    </location>
</feature>
<keyword evidence="10" id="KW-1185">Reference proteome</keyword>
<evidence type="ECO:0000256" key="6">
    <source>
        <dbReference type="ARBA" id="ARBA00023242"/>
    </source>
</evidence>
<protein>
    <recommendedName>
        <fullName evidence="8">BZIP domain-containing protein</fullName>
    </recommendedName>
</protein>
<dbReference type="OrthoDB" id="295274at2759"/>
<feature type="region of interest" description="Disordered" evidence="7">
    <location>
        <begin position="197"/>
        <end position="250"/>
    </location>
</feature>
<keyword evidence="3" id="KW-0805">Transcription regulation</keyword>
<dbReference type="OMA" id="IPGTTAW"/>
<comment type="similarity">
    <text evidence="2">Belongs to the bZIP family.</text>
</comment>
<keyword evidence="5" id="KW-0804">Transcription</keyword>
<dbReference type="FunFam" id="1.20.5.170:FF:000053">
    <property type="entry name" value="BZIP transcription factor AtfA"/>
    <property type="match status" value="1"/>
</dbReference>
<feature type="compositionally biased region" description="Polar residues" evidence="7">
    <location>
        <begin position="814"/>
        <end position="827"/>
    </location>
</feature>
<feature type="compositionally biased region" description="Low complexity" evidence="7">
    <location>
        <begin position="48"/>
        <end position="72"/>
    </location>
</feature>
<dbReference type="KEGG" id="ndi:NDAI_0A02710"/>
<reference evidence="9 10" key="1">
    <citation type="journal article" date="2011" name="Proc. Natl. Acad. Sci. U.S.A.">
        <title>Evolutionary erosion of yeast sex chromosomes by mating-type switching accidents.</title>
        <authorList>
            <person name="Gordon J.L."/>
            <person name="Armisen D."/>
            <person name="Proux-Wera E."/>
            <person name="Oheigeartaigh S.S."/>
            <person name="Byrne K.P."/>
            <person name="Wolfe K.H."/>
        </authorList>
    </citation>
    <scope>NUCLEOTIDE SEQUENCE [LARGE SCALE GENOMIC DNA]</scope>
    <source>
        <strain evidence="10">ATCC 10597 / BCRC 20456 / CBS 421 / NBRC 0211 / NRRL Y-12639</strain>
    </source>
</reference>
<keyword evidence="4" id="KW-0238">DNA-binding</keyword>
<organism evidence="9 10">
    <name type="scientific">Naumovozyma dairenensis (strain ATCC 10597 / BCRC 20456 / CBS 421 / NBRC 0211 / NRRL Y-12639)</name>
    <name type="common">Saccharomyces dairenensis</name>
    <dbReference type="NCBI Taxonomy" id="1071378"/>
    <lineage>
        <taxon>Eukaryota</taxon>
        <taxon>Fungi</taxon>
        <taxon>Dikarya</taxon>
        <taxon>Ascomycota</taxon>
        <taxon>Saccharomycotina</taxon>
        <taxon>Saccharomycetes</taxon>
        <taxon>Saccharomycetales</taxon>
        <taxon>Saccharomycetaceae</taxon>
        <taxon>Naumovozyma</taxon>
    </lineage>
</organism>
<dbReference type="AlphaFoldDB" id="G0W3P1"/>
<dbReference type="GeneID" id="11495382"/>
<feature type="compositionally biased region" description="Low complexity" evidence="7">
    <location>
        <begin position="580"/>
        <end position="592"/>
    </location>
</feature>
<feature type="compositionally biased region" description="Low complexity" evidence="7">
    <location>
        <begin position="197"/>
        <end position="223"/>
    </location>
</feature>
<dbReference type="CDD" id="cd14687">
    <property type="entry name" value="bZIP_ATF2"/>
    <property type="match status" value="1"/>
</dbReference>
<feature type="compositionally biased region" description="Low complexity" evidence="7">
    <location>
        <begin position="427"/>
        <end position="440"/>
    </location>
</feature>
<dbReference type="Pfam" id="PF00170">
    <property type="entry name" value="bZIP_1"/>
    <property type="match status" value="1"/>
</dbReference>
<gene>
    <name evidence="9" type="primary">NDAI0A02710</name>
    <name evidence="9" type="ordered locus">NDAI_0A02710</name>
</gene>
<dbReference type="InterPro" id="IPR046347">
    <property type="entry name" value="bZIP_sf"/>
</dbReference>
<feature type="compositionally biased region" description="Polar residues" evidence="7">
    <location>
        <begin position="35"/>
        <end position="45"/>
    </location>
</feature>
<feature type="region of interest" description="Disordered" evidence="7">
    <location>
        <begin position="349"/>
        <end position="443"/>
    </location>
</feature>
<feature type="compositionally biased region" description="Low complexity" evidence="7">
    <location>
        <begin position="390"/>
        <end position="399"/>
    </location>
</feature>